<protein>
    <submittedName>
        <fullName evidence="2">Uncharacterized protein</fullName>
    </submittedName>
</protein>
<accession>A0ABQ8ZLC6</accession>
<sequence length="110" mass="12286">MLDCFEAVQERGFEVLSSGVMDEGRACNCCVGFCFLGALNQSMIFSTSECSRDLYQLMNNQISRDTTPISIRHLTNTSKKGLHQGRGGSQRSRSTWQKGSQAKQYPHLCN</sequence>
<name>A0ABQ8ZLC6_9ROSI</name>
<reference evidence="2" key="2">
    <citation type="journal article" date="2023" name="Int. J. Mol. Sci.">
        <title>De Novo Assembly and Annotation of 11 Diverse Shrub Willow (Salix) Genomes Reveals Novel Gene Organization in Sex-Linked Regions.</title>
        <authorList>
            <person name="Hyden B."/>
            <person name="Feng K."/>
            <person name="Yates T.B."/>
            <person name="Jawdy S."/>
            <person name="Cereghino C."/>
            <person name="Smart L.B."/>
            <person name="Muchero W."/>
        </authorList>
    </citation>
    <scope>NUCLEOTIDE SEQUENCE</scope>
    <source>
        <tissue evidence="2">Shoot tip</tissue>
    </source>
</reference>
<feature type="compositionally biased region" description="Polar residues" evidence="1">
    <location>
        <begin position="89"/>
        <end position="103"/>
    </location>
</feature>
<proteinExistence type="predicted"/>
<keyword evidence="3" id="KW-1185">Reference proteome</keyword>
<organism evidence="2 3">
    <name type="scientific">Salix suchowensis</name>
    <dbReference type="NCBI Taxonomy" id="1278906"/>
    <lineage>
        <taxon>Eukaryota</taxon>
        <taxon>Viridiplantae</taxon>
        <taxon>Streptophyta</taxon>
        <taxon>Embryophyta</taxon>
        <taxon>Tracheophyta</taxon>
        <taxon>Spermatophyta</taxon>
        <taxon>Magnoliopsida</taxon>
        <taxon>eudicotyledons</taxon>
        <taxon>Gunneridae</taxon>
        <taxon>Pentapetalae</taxon>
        <taxon>rosids</taxon>
        <taxon>fabids</taxon>
        <taxon>Malpighiales</taxon>
        <taxon>Salicaceae</taxon>
        <taxon>Saliceae</taxon>
        <taxon>Salix</taxon>
    </lineage>
</organism>
<gene>
    <name evidence="2" type="ORF">OIU77_016718</name>
</gene>
<dbReference type="EMBL" id="JAPFFI010000027">
    <property type="protein sequence ID" value="KAJ6302684.1"/>
    <property type="molecule type" value="Genomic_DNA"/>
</dbReference>
<evidence type="ECO:0000256" key="1">
    <source>
        <dbReference type="SAM" id="MobiDB-lite"/>
    </source>
</evidence>
<evidence type="ECO:0000313" key="2">
    <source>
        <dbReference type="EMBL" id="KAJ6302684.1"/>
    </source>
</evidence>
<feature type="compositionally biased region" description="Polar residues" evidence="1">
    <location>
        <begin position="68"/>
        <end position="79"/>
    </location>
</feature>
<feature type="region of interest" description="Disordered" evidence="1">
    <location>
        <begin position="68"/>
        <end position="110"/>
    </location>
</feature>
<reference evidence="2" key="1">
    <citation type="submission" date="2022-10" db="EMBL/GenBank/DDBJ databases">
        <authorList>
            <person name="Hyden B.L."/>
            <person name="Feng K."/>
            <person name="Yates T."/>
            <person name="Jawdy S."/>
            <person name="Smart L.B."/>
            <person name="Muchero W."/>
        </authorList>
    </citation>
    <scope>NUCLEOTIDE SEQUENCE</scope>
    <source>
        <tissue evidence="2">Shoot tip</tissue>
    </source>
</reference>
<evidence type="ECO:0000313" key="3">
    <source>
        <dbReference type="Proteomes" id="UP001141253"/>
    </source>
</evidence>
<dbReference type="Proteomes" id="UP001141253">
    <property type="component" value="Chromosome 16"/>
</dbReference>
<comment type="caution">
    <text evidence="2">The sequence shown here is derived from an EMBL/GenBank/DDBJ whole genome shotgun (WGS) entry which is preliminary data.</text>
</comment>